<accession>A0A4Y2K019</accession>
<dbReference type="Proteomes" id="UP000499080">
    <property type="component" value="Unassembled WGS sequence"/>
</dbReference>
<evidence type="ECO:0000313" key="2">
    <source>
        <dbReference type="Proteomes" id="UP000499080"/>
    </source>
</evidence>
<evidence type="ECO:0000313" key="1">
    <source>
        <dbReference type="EMBL" id="GBM95457.1"/>
    </source>
</evidence>
<keyword evidence="2" id="KW-1185">Reference proteome</keyword>
<protein>
    <submittedName>
        <fullName evidence="1">Uncharacterized protein</fullName>
    </submittedName>
</protein>
<gene>
    <name evidence="1" type="ORF">AVEN_55002_1</name>
</gene>
<comment type="caution">
    <text evidence="1">The sequence shown here is derived from an EMBL/GenBank/DDBJ whole genome shotgun (WGS) entry which is preliminary data.</text>
</comment>
<dbReference type="AlphaFoldDB" id="A0A4Y2K019"/>
<proteinExistence type="predicted"/>
<dbReference type="EMBL" id="BGPR01004059">
    <property type="protein sequence ID" value="GBM95457.1"/>
    <property type="molecule type" value="Genomic_DNA"/>
</dbReference>
<name>A0A4Y2K019_ARAVE</name>
<sequence length="104" mass="12035">MIFMGVLLQILFSRRADRHFLLQKCNMPYILTLSGVDMRAGQHFSISRKLFQNDYFSYIGGPRRCDGKMPSVESEDLALKTQYHRNGYELVVTSVGERFYFGVA</sequence>
<reference evidence="1 2" key="1">
    <citation type="journal article" date="2019" name="Sci. Rep.">
        <title>Orb-weaving spider Araneus ventricosus genome elucidates the spidroin gene catalogue.</title>
        <authorList>
            <person name="Kono N."/>
            <person name="Nakamura H."/>
            <person name="Ohtoshi R."/>
            <person name="Moran D.A.P."/>
            <person name="Shinohara A."/>
            <person name="Yoshida Y."/>
            <person name="Fujiwara M."/>
            <person name="Mori M."/>
            <person name="Tomita M."/>
            <person name="Arakawa K."/>
        </authorList>
    </citation>
    <scope>NUCLEOTIDE SEQUENCE [LARGE SCALE GENOMIC DNA]</scope>
</reference>
<organism evidence="1 2">
    <name type="scientific">Araneus ventricosus</name>
    <name type="common">Orbweaver spider</name>
    <name type="synonym">Epeira ventricosa</name>
    <dbReference type="NCBI Taxonomy" id="182803"/>
    <lineage>
        <taxon>Eukaryota</taxon>
        <taxon>Metazoa</taxon>
        <taxon>Ecdysozoa</taxon>
        <taxon>Arthropoda</taxon>
        <taxon>Chelicerata</taxon>
        <taxon>Arachnida</taxon>
        <taxon>Araneae</taxon>
        <taxon>Araneomorphae</taxon>
        <taxon>Entelegynae</taxon>
        <taxon>Araneoidea</taxon>
        <taxon>Araneidae</taxon>
        <taxon>Araneus</taxon>
    </lineage>
</organism>